<evidence type="ECO:0000313" key="11">
    <source>
        <dbReference type="Proteomes" id="UP000290289"/>
    </source>
</evidence>
<comment type="caution">
    <text evidence="10">The sequence shown here is derived from an EMBL/GenBank/DDBJ whole genome shotgun (WGS) entry which is preliminary data.</text>
</comment>
<sequence>MWYENMSEEKSTFHSAKSLPTSNSKSRNTLILAPDIWKRLFPPRTRRPITLPQFPIGISRPFRIPTNPGMKINLFRLCSGLKVIGYFMILLVAAIISVSYYAVVVVTWGPKLLYGGVHSFLAFFIIVMFHILLVMLFWGYFMVVFKDPGSVPENWKPLIDEENLEAGSSLTLSENIEPEAFTSTQSSGGGERRPQVQYCSPCQNGKPPRCHHCSVCQRCVLKMDHHCVWVVNCVGARNYKFFLLFLLYTFLETTMDTLVLLPNFIDFFSEAMDHSESPGHLAVVFLAFGNIPPSKSLVLLSLFTCFLQIVYHVAVLNLAFALSLLCFVVMHASLLSSNTTTVEVHEKRGAIGWKYDLGRKKNFEQVVFGMKKALWLLPLFSKEDLDNVPALRGLEFPTLSDTDV</sequence>
<feature type="transmembrane region" description="Helical" evidence="8">
    <location>
        <begin position="83"/>
        <end position="108"/>
    </location>
</feature>
<dbReference type="EMBL" id="RDQH01000333">
    <property type="protein sequence ID" value="RXH92936.1"/>
    <property type="molecule type" value="Genomic_DNA"/>
</dbReference>
<dbReference type="InterPro" id="IPR001594">
    <property type="entry name" value="Palmitoyltrfase_DHHC"/>
</dbReference>
<evidence type="ECO:0000259" key="9">
    <source>
        <dbReference type="Pfam" id="PF01529"/>
    </source>
</evidence>
<feature type="transmembrane region" description="Helical" evidence="8">
    <location>
        <begin position="120"/>
        <end position="141"/>
    </location>
</feature>
<feature type="transmembrane region" description="Helical" evidence="8">
    <location>
        <begin position="281"/>
        <end position="302"/>
    </location>
</feature>
<dbReference type="EC" id="2.3.1.225" evidence="8"/>
<keyword evidence="7 8" id="KW-0012">Acyltransferase</keyword>
<keyword evidence="11" id="KW-1185">Reference proteome</keyword>
<evidence type="ECO:0000256" key="8">
    <source>
        <dbReference type="RuleBase" id="RU079119"/>
    </source>
</evidence>
<evidence type="ECO:0000256" key="7">
    <source>
        <dbReference type="ARBA" id="ARBA00023315"/>
    </source>
</evidence>
<feature type="transmembrane region" description="Helical" evidence="8">
    <location>
        <begin position="241"/>
        <end position="261"/>
    </location>
</feature>
<evidence type="ECO:0000256" key="6">
    <source>
        <dbReference type="ARBA" id="ARBA00023136"/>
    </source>
</evidence>
<comment type="similarity">
    <text evidence="2 8">Belongs to the DHHC palmitoyltransferase family.</text>
</comment>
<keyword evidence="4 8" id="KW-0812">Transmembrane</keyword>
<evidence type="ECO:0000256" key="1">
    <source>
        <dbReference type="ARBA" id="ARBA00004127"/>
    </source>
</evidence>
<accession>A0A498JCR6</accession>
<evidence type="ECO:0000256" key="2">
    <source>
        <dbReference type="ARBA" id="ARBA00008574"/>
    </source>
</evidence>
<dbReference type="GO" id="GO:0019706">
    <property type="term" value="F:protein-cysteine S-palmitoyltransferase activity"/>
    <property type="evidence" value="ECO:0007669"/>
    <property type="project" value="UniProtKB-EC"/>
</dbReference>
<evidence type="ECO:0000313" key="10">
    <source>
        <dbReference type="EMBL" id="RXH92936.1"/>
    </source>
</evidence>
<reference evidence="10 11" key="1">
    <citation type="submission" date="2018-10" db="EMBL/GenBank/DDBJ databases">
        <title>A high-quality apple genome assembly.</title>
        <authorList>
            <person name="Hu J."/>
        </authorList>
    </citation>
    <scope>NUCLEOTIDE SEQUENCE [LARGE SCALE GENOMIC DNA]</scope>
    <source>
        <strain evidence="11">cv. HFTH1</strain>
        <tissue evidence="10">Young leaf</tissue>
    </source>
</reference>
<evidence type="ECO:0000256" key="5">
    <source>
        <dbReference type="ARBA" id="ARBA00022989"/>
    </source>
</evidence>
<evidence type="ECO:0000256" key="4">
    <source>
        <dbReference type="ARBA" id="ARBA00022692"/>
    </source>
</evidence>
<comment type="subcellular location">
    <subcellularLocation>
        <location evidence="1">Endomembrane system</location>
        <topology evidence="1">Multi-pass membrane protein</topology>
    </subcellularLocation>
</comment>
<dbReference type="GO" id="GO:0012505">
    <property type="term" value="C:endomembrane system"/>
    <property type="evidence" value="ECO:0007669"/>
    <property type="project" value="UniProtKB-SubCell"/>
</dbReference>
<keyword evidence="5 8" id="KW-1133">Transmembrane helix</keyword>
<dbReference type="PANTHER" id="PTHR12246">
    <property type="entry name" value="PALMITOYLTRANSFERASE ZDHHC16"/>
    <property type="match status" value="1"/>
</dbReference>
<dbReference type="AlphaFoldDB" id="A0A498JCR6"/>
<evidence type="ECO:0000256" key="3">
    <source>
        <dbReference type="ARBA" id="ARBA00022679"/>
    </source>
</evidence>
<name>A0A498JCR6_MALDO</name>
<dbReference type="STRING" id="3750.A0A498JCR6"/>
<feature type="domain" description="Palmitoyltransferase DHHC" evidence="9">
    <location>
        <begin position="196"/>
        <end position="346"/>
    </location>
</feature>
<comment type="catalytic activity">
    <reaction evidence="8">
        <text>L-cysteinyl-[protein] + hexadecanoyl-CoA = S-hexadecanoyl-L-cysteinyl-[protein] + CoA</text>
        <dbReference type="Rhea" id="RHEA:36683"/>
        <dbReference type="Rhea" id="RHEA-COMP:10131"/>
        <dbReference type="Rhea" id="RHEA-COMP:11032"/>
        <dbReference type="ChEBI" id="CHEBI:29950"/>
        <dbReference type="ChEBI" id="CHEBI:57287"/>
        <dbReference type="ChEBI" id="CHEBI:57379"/>
        <dbReference type="ChEBI" id="CHEBI:74151"/>
        <dbReference type="EC" id="2.3.1.225"/>
    </reaction>
</comment>
<dbReference type="Proteomes" id="UP000290289">
    <property type="component" value="Chromosome 7"/>
</dbReference>
<keyword evidence="3 8" id="KW-0808">Transferase</keyword>
<dbReference type="Pfam" id="PF01529">
    <property type="entry name" value="DHHC"/>
    <property type="match status" value="1"/>
</dbReference>
<organism evidence="10 11">
    <name type="scientific">Malus domestica</name>
    <name type="common">Apple</name>
    <name type="synonym">Pyrus malus</name>
    <dbReference type="NCBI Taxonomy" id="3750"/>
    <lineage>
        <taxon>Eukaryota</taxon>
        <taxon>Viridiplantae</taxon>
        <taxon>Streptophyta</taxon>
        <taxon>Embryophyta</taxon>
        <taxon>Tracheophyta</taxon>
        <taxon>Spermatophyta</taxon>
        <taxon>Magnoliopsida</taxon>
        <taxon>eudicotyledons</taxon>
        <taxon>Gunneridae</taxon>
        <taxon>Pentapetalae</taxon>
        <taxon>rosids</taxon>
        <taxon>fabids</taxon>
        <taxon>Rosales</taxon>
        <taxon>Rosaceae</taxon>
        <taxon>Amygdaloideae</taxon>
        <taxon>Maleae</taxon>
        <taxon>Malus</taxon>
    </lineage>
</organism>
<dbReference type="InterPro" id="IPR039859">
    <property type="entry name" value="PFA4/ZDH16/20/ERF2-like"/>
</dbReference>
<proteinExistence type="inferred from homology"/>
<gene>
    <name evidence="10" type="ORF">DVH24_011960</name>
</gene>
<keyword evidence="6 8" id="KW-0472">Membrane</keyword>
<dbReference type="PROSITE" id="PS50216">
    <property type="entry name" value="DHHC"/>
    <property type="match status" value="1"/>
</dbReference>
<feature type="transmembrane region" description="Helical" evidence="8">
    <location>
        <begin position="309"/>
        <end position="330"/>
    </location>
</feature>
<comment type="domain">
    <text evidence="8">The DHHC domain is required for palmitoyltransferase activity.</text>
</comment>
<protein>
    <recommendedName>
        <fullName evidence="8">S-acyltransferase</fullName>
        <ecNumber evidence="8">2.3.1.225</ecNumber>
    </recommendedName>
    <alternativeName>
        <fullName evidence="8">Palmitoyltransferase</fullName>
    </alternativeName>
</protein>